<name>A0AAW9RZU6_9HYPH</name>
<evidence type="ECO:0000313" key="2">
    <source>
        <dbReference type="Proteomes" id="UP001378188"/>
    </source>
</evidence>
<accession>A0AAW9RZU6</accession>
<reference evidence="1 2" key="1">
    <citation type="submission" date="2024-02" db="EMBL/GenBank/DDBJ databases">
        <title>Genome analysis and characterization of Microbaculum marinisediminis sp. nov., isolated from marine sediment.</title>
        <authorList>
            <person name="Du Z.-J."/>
            <person name="Ye Y.-Q."/>
            <person name="Zhang Z.-R."/>
            <person name="Yuan S.-M."/>
            <person name="Zhang X.-Y."/>
        </authorList>
    </citation>
    <scope>NUCLEOTIDE SEQUENCE [LARGE SCALE GENOMIC DNA]</scope>
    <source>
        <strain evidence="1 2">SDUM1044001</strain>
    </source>
</reference>
<comment type="caution">
    <text evidence="1">The sequence shown here is derived from an EMBL/GenBank/DDBJ whole genome shotgun (WGS) entry which is preliminary data.</text>
</comment>
<dbReference type="AlphaFoldDB" id="A0AAW9RZU6"/>
<dbReference type="EMBL" id="JAZHOF010000012">
    <property type="protein sequence ID" value="MEJ8574438.1"/>
    <property type="molecule type" value="Genomic_DNA"/>
</dbReference>
<sequence length="68" mass="7581">LAMVNMTNRPDVAVRLRPLKLRFGHRPEFLSALSPALERPPGPRFVSSPPAVCCRHFAPFDHTATWSG</sequence>
<proteinExistence type="predicted"/>
<dbReference type="Proteomes" id="UP001378188">
    <property type="component" value="Unassembled WGS sequence"/>
</dbReference>
<keyword evidence="2" id="KW-1185">Reference proteome</keyword>
<protein>
    <submittedName>
        <fullName evidence="1">Uncharacterized protein</fullName>
    </submittedName>
</protein>
<feature type="non-terminal residue" evidence="1">
    <location>
        <position position="1"/>
    </location>
</feature>
<evidence type="ECO:0000313" key="1">
    <source>
        <dbReference type="EMBL" id="MEJ8574438.1"/>
    </source>
</evidence>
<organism evidence="1 2">
    <name type="scientific">Microbaculum marinum</name>
    <dbReference type="NCBI Taxonomy" id="1764581"/>
    <lineage>
        <taxon>Bacteria</taxon>
        <taxon>Pseudomonadati</taxon>
        <taxon>Pseudomonadota</taxon>
        <taxon>Alphaproteobacteria</taxon>
        <taxon>Hyphomicrobiales</taxon>
        <taxon>Tepidamorphaceae</taxon>
        <taxon>Microbaculum</taxon>
    </lineage>
</organism>
<gene>
    <name evidence="1" type="ORF">V3328_23350</name>
</gene>
<dbReference type="RefSeq" id="WP_340332141.1">
    <property type="nucleotide sequence ID" value="NZ_JAZHOF010000012.1"/>
</dbReference>